<evidence type="ECO:0000259" key="10">
    <source>
        <dbReference type="PROSITE" id="PS50929"/>
    </source>
</evidence>
<keyword evidence="12" id="KW-1185">Reference proteome</keyword>
<evidence type="ECO:0000256" key="3">
    <source>
        <dbReference type="ARBA" id="ARBA00022692"/>
    </source>
</evidence>
<dbReference type="PANTHER" id="PTHR24221:SF248">
    <property type="entry name" value="ABC TRANSPORTER TRANSMEMBRANE REGION"/>
    <property type="match status" value="1"/>
</dbReference>
<dbReference type="Proteomes" id="UP001250791">
    <property type="component" value="Unassembled WGS sequence"/>
</dbReference>
<evidence type="ECO:0000256" key="4">
    <source>
        <dbReference type="ARBA" id="ARBA00022741"/>
    </source>
</evidence>
<feature type="transmembrane region" description="Helical" evidence="8">
    <location>
        <begin position="112"/>
        <end position="137"/>
    </location>
</feature>
<keyword evidence="5" id="KW-0067">ATP-binding</keyword>
<feature type="domain" description="ABC transporter" evidence="9">
    <location>
        <begin position="290"/>
        <end position="526"/>
    </location>
</feature>
<dbReference type="Pfam" id="PF00664">
    <property type="entry name" value="ABC_membrane"/>
    <property type="match status" value="1"/>
</dbReference>
<reference evidence="11 12" key="1">
    <citation type="submission" date="2023-07" db="EMBL/GenBank/DDBJ databases">
        <title>Sorghum-associated microbial communities from plants grown in Nebraska, USA.</title>
        <authorList>
            <person name="Schachtman D."/>
        </authorList>
    </citation>
    <scope>NUCLEOTIDE SEQUENCE [LARGE SCALE GENOMIC DNA]</scope>
    <source>
        <strain evidence="11 12">3199</strain>
    </source>
</reference>
<evidence type="ECO:0000256" key="6">
    <source>
        <dbReference type="ARBA" id="ARBA00022989"/>
    </source>
</evidence>
<dbReference type="PROSITE" id="PS50893">
    <property type="entry name" value="ABC_TRANSPORTER_2"/>
    <property type="match status" value="1"/>
</dbReference>
<keyword evidence="6 8" id="KW-1133">Transmembrane helix</keyword>
<feature type="transmembrane region" description="Helical" evidence="8">
    <location>
        <begin position="12"/>
        <end position="34"/>
    </location>
</feature>
<evidence type="ECO:0000259" key="9">
    <source>
        <dbReference type="PROSITE" id="PS50893"/>
    </source>
</evidence>
<dbReference type="Gene3D" id="3.40.50.300">
    <property type="entry name" value="P-loop containing nucleotide triphosphate hydrolases"/>
    <property type="match status" value="1"/>
</dbReference>
<dbReference type="InterPro" id="IPR011527">
    <property type="entry name" value="ABC1_TM_dom"/>
</dbReference>
<comment type="caution">
    <text evidence="11">The sequence shown here is derived from an EMBL/GenBank/DDBJ whole genome shotgun (WGS) entry which is preliminary data.</text>
</comment>
<dbReference type="InterPro" id="IPR017871">
    <property type="entry name" value="ABC_transporter-like_CS"/>
</dbReference>
<gene>
    <name evidence="11" type="ORF">J2W52_004740</name>
</gene>
<dbReference type="EMBL" id="JAVDUP010000006">
    <property type="protein sequence ID" value="MDR6903107.1"/>
    <property type="molecule type" value="Genomic_DNA"/>
</dbReference>
<feature type="domain" description="ABC transmembrane type-1" evidence="10">
    <location>
        <begin position="1"/>
        <end position="259"/>
    </location>
</feature>
<evidence type="ECO:0000256" key="1">
    <source>
        <dbReference type="ARBA" id="ARBA00004651"/>
    </source>
</evidence>
<evidence type="ECO:0000256" key="2">
    <source>
        <dbReference type="ARBA" id="ARBA00005417"/>
    </source>
</evidence>
<keyword evidence="3 8" id="KW-0812">Transmembrane</keyword>
<dbReference type="SUPFAM" id="SSF90123">
    <property type="entry name" value="ABC transporter transmembrane region"/>
    <property type="match status" value="1"/>
</dbReference>
<dbReference type="PROSITE" id="PS50929">
    <property type="entry name" value="ABC_TM1F"/>
    <property type="match status" value="1"/>
</dbReference>
<dbReference type="InterPro" id="IPR039421">
    <property type="entry name" value="Type_1_exporter"/>
</dbReference>
<evidence type="ECO:0000256" key="7">
    <source>
        <dbReference type="ARBA" id="ARBA00023136"/>
    </source>
</evidence>
<dbReference type="SUPFAM" id="SSF52540">
    <property type="entry name" value="P-loop containing nucleoside triphosphate hydrolases"/>
    <property type="match status" value="1"/>
</dbReference>
<organism evidence="11 12">
    <name type="scientific">Rhizobium miluonense</name>
    <dbReference type="NCBI Taxonomy" id="411945"/>
    <lineage>
        <taxon>Bacteria</taxon>
        <taxon>Pseudomonadati</taxon>
        <taxon>Pseudomonadota</taxon>
        <taxon>Alphaproteobacteria</taxon>
        <taxon>Hyphomicrobiales</taxon>
        <taxon>Rhizobiaceae</taxon>
        <taxon>Rhizobium/Agrobacterium group</taxon>
        <taxon>Rhizobium</taxon>
    </lineage>
</organism>
<evidence type="ECO:0000313" key="11">
    <source>
        <dbReference type="EMBL" id="MDR6903107.1"/>
    </source>
</evidence>
<name>A0ABU1SVV9_9HYPH</name>
<keyword evidence="7 8" id="KW-0472">Membrane</keyword>
<sequence>MLQVYDRVIPGHSLSTLVGIAIIAATLFVFHGALELLRSMLLAHVGVALDERMNGKVFASLVLQPQVMPAAGDGMQSVRDLDRVRSFLSSTGPIALFDLPWIPLYLGLCFLFHFWIGLTATCGAIVLIVLTVLAEILSQRPAAEAAKQSAARLAFAEGARRNWEAVVAMGFVGRMAERWADLNGAYLENQLAAANVTGILTTTSRILRMMLQSAVLAVGAVLVIRQEATGGIMIASSILVSRALAPVELAIGQWKAFVAARQSWLRLVKLLEILPAGERSISLPAPRSKLTVDGLSLASPGSRELILRNISFDISAGTILGVIGPSASGKSSLARAVTGLWPTTIGAVRLDHAALAQWDPSELGRHIGYLPQDVSLFDGSIAENIARFEKQPSSKLVVAAAKSAGVYDMVVELPQGFDTMIGEGGSRLSAGQRQRIALARALYGDPFLVVLDEPNSNLDAEGDAALTQALLGVGARGGIAMVIAHRPSALVAADMLMVIAAGRLQAFGPKDMVLGKPVKQPIKQSAVRLMVAGEDAGS</sequence>
<accession>A0ABU1SVV9</accession>
<dbReference type="SMART" id="SM00382">
    <property type="entry name" value="AAA"/>
    <property type="match status" value="1"/>
</dbReference>
<comment type="similarity">
    <text evidence="2">Belongs to the ABC transporter superfamily.</text>
</comment>
<dbReference type="PANTHER" id="PTHR24221">
    <property type="entry name" value="ATP-BINDING CASSETTE SUB-FAMILY B"/>
    <property type="match status" value="1"/>
</dbReference>
<comment type="subcellular location">
    <subcellularLocation>
        <location evidence="1">Cell membrane</location>
        <topology evidence="1">Multi-pass membrane protein</topology>
    </subcellularLocation>
</comment>
<dbReference type="NCBIfam" id="TIGR01842">
    <property type="entry name" value="type_I_sec_PrtD"/>
    <property type="match status" value="1"/>
</dbReference>
<dbReference type="Gene3D" id="1.20.1560.10">
    <property type="entry name" value="ABC transporter type 1, transmembrane domain"/>
    <property type="match status" value="1"/>
</dbReference>
<protein>
    <submittedName>
        <fullName evidence="11">PrtD family type I secretion system ABC transporter</fullName>
    </submittedName>
</protein>
<dbReference type="InterPro" id="IPR036640">
    <property type="entry name" value="ABC1_TM_sf"/>
</dbReference>
<dbReference type="PROSITE" id="PS00211">
    <property type="entry name" value="ABC_TRANSPORTER_1"/>
    <property type="match status" value="1"/>
</dbReference>
<dbReference type="InterPro" id="IPR010128">
    <property type="entry name" value="ATPase_T1SS_PrtD-like"/>
</dbReference>
<proteinExistence type="inferred from homology"/>
<dbReference type="Pfam" id="PF00005">
    <property type="entry name" value="ABC_tran"/>
    <property type="match status" value="1"/>
</dbReference>
<evidence type="ECO:0000256" key="5">
    <source>
        <dbReference type="ARBA" id="ARBA00022840"/>
    </source>
</evidence>
<dbReference type="InterPro" id="IPR027417">
    <property type="entry name" value="P-loop_NTPase"/>
</dbReference>
<dbReference type="InterPro" id="IPR003439">
    <property type="entry name" value="ABC_transporter-like_ATP-bd"/>
</dbReference>
<dbReference type="InterPro" id="IPR003593">
    <property type="entry name" value="AAA+_ATPase"/>
</dbReference>
<keyword evidence="4" id="KW-0547">Nucleotide-binding</keyword>
<evidence type="ECO:0000256" key="8">
    <source>
        <dbReference type="SAM" id="Phobius"/>
    </source>
</evidence>
<evidence type="ECO:0000313" key="12">
    <source>
        <dbReference type="Proteomes" id="UP001250791"/>
    </source>
</evidence>
<feature type="transmembrane region" description="Helical" evidence="8">
    <location>
        <begin position="206"/>
        <end position="224"/>
    </location>
</feature>